<gene>
    <name evidence="2" type="ORF">J43TS3_30890</name>
</gene>
<evidence type="ECO:0000256" key="1">
    <source>
        <dbReference type="SAM" id="Phobius"/>
    </source>
</evidence>
<dbReference type="RefSeq" id="WP_212921941.1">
    <property type="nucleotide sequence ID" value="NZ_BORP01000007.1"/>
</dbReference>
<feature type="transmembrane region" description="Helical" evidence="1">
    <location>
        <begin position="78"/>
        <end position="97"/>
    </location>
</feature>
<keyword evidence="1" id="KW-0812">Transmembrane</keyword>
<dbReference type="EMBL" id="BORP01000007">
    <property type="protein sequence ID" value="GIO28478.1"/>
    <property type="molecule type" value="Genomic_DNA"/>
</dbReference>
<proteinExistence type="predicted"/>
<protein>
    <submittedName>
        <fullName evidence="2">Uncharacterized protein</fullName>
    </submittedName>
</protein>
<name>A0A919XBQ7_9BACI</name>
<keyword evidence="3" id="KW-1185">Reference proteome</keyword>
<reference evidence="2" key="1">
    <citation type="submission" date="2021-03" db="EMBL/GenBank/DDBJ databases">
        <title>Antimicrobial resistance genes in bacteria isolated from Japanese honey, and their potential for conferring macrolide and lincosamide resistance in the American foulbrood pathogen Paenibacillus larvae.</title>
        <authorList>
            <person name="Okamoto M."/>
            <person name="Kumagai M."/>
            <person name="Kanamori H."/>
            <person name="Takamatsu D."/>
        </authorList>
    </citation>
    <scope>NUCLEOTIDE SEQUENCE</scope>
    <source>
        <strain evidence="2">J43TS3</strain>
    </source>
</reference>
<keyword evidence="1" id="KW-0472">Membrane</keyword>
<evidence type="ECO:0000313" key="3">
    <source>
        <dbReference type="Proteomes" id="UP000676917"/>
    </source>
</evidence>
<keyword evidence="1" id="KW-1133">Transmembrane helix</keyword>
<organism evidence="2 3">
    <name type="scientific">Ornithinibacillus bavariensis</name>
    <dbReference type="NCBI Taxonomy" id="545502"/>
    <lineage>
        <taxon>Bacteria</taxon>
        <taxon>Bacillati</taxon>
        <taxon>Bacillota</taxon>
        <taxon>Bacilli</taxon>
        <taxon>Bacillales</taxon>
        <taxon>Bacillaceae</taxon>
        <taxon>Ornithinibacillus</taxon>
    </lineage>
</organism>
<accession>A0A919XBQ7</accession>
<dbReference type="Proteomes" id="UP000676917">
    <property type="component" value="Unassembled WGS sequence"/>
</dbReference>
<evidence type="ECO:0000313" key="2">
    <source>
        <dbReference type="EMBL" id="GIO28478.1"/>
    </source>
</evidence>
<dbReference type="AlphaFoldDB" id="A0A919XBQ7"/>
<comment type="caution">
    <text evidence="2">The sequence shown here is derived from an EMBL/GenBank/DDBJ whole genome shotgun (WGS) entry which is preliminary data.</text>
</comment>
<sequence length="102" mass="12022">MEEIKKEYDDQAKELRAIINELQENTDDSSTIFSREIQEEKVPEQDVDTEMNVLNLPPRKEVHSQKKKRARIKFSKPFIRLVIVVVLIIIFGVLFFLNSDVF</sequence>